<dbReference type="EMBL" id="JBBHLL010001988">
    <property type="protein sequence ID" value="KAK7795630.1"/>
    <property type="molecule type" value="Genomic_DNA"/>
</dbReference>
<feature type="compositionally biased region" description="Basic and acidic residues" evidence="1">
    <location>
        <begin position="80"/>
        <end position="89"/>
    </location>
</feature>
<dbReference type="AlphaFoldDB" id="A0AAW0H1D2"/>
<proteinExistence type="predicted"/>
<sequence length="385" mass="42052">VQEGEYPNRLDPRNPVYAEETSPSVIVNGFSERLQASHIQRIRPHSENLAGSRTPHLAMDGDRDSDPHWNNGLKSLGPNEKQKEGEQPARHPRAVRGPGPARCAAPRVPGQEVVAPSPGTPAFPAAVLVAECGGSRHSDRGGTGGNISRSVPEPLRLKGPMGEAATRAAFLLANSQHLCHRNSGCKFSQIQPTTQSPQNPRALCIHLPADPETPDKPSVHCKPSGLAACGTAVTSSRPGTNQAAPIEPEQRAPHHSHRAKLRSSPSCTHSAPKPVQEGEHPNRLDPKNPVYAEETSPSAIVNDFSENPHASHIQRIWPHSENLDICGFQITDGELYQNPSSGEGRRYRRRPTLEHRTEPPKVQMKSRRRKNMKKEIRAARDAITH</sequence>
<feature type="region of interest" description="Disordered" evidence="1">
    <location>
        <begin position="190"/>
        <end position="289"/>
    </location>
</feature>
<name>A0AAW0H1D2_MYOGA</name>
<evidence type="ECO:0000313" key="2">
    <source>
        <dbReference type="EMBL" id="KAK7795630.1"/>
    </source>
</evidence>
<reference evidence="2 3" key="1">
    <citation type="journal article" date="2023" name="bioRxiv">
        <title>Conserved and derived expression patterns and positive selection on dental genes reveal complex evolutionary context of ever-growing rodent molars.</title>
        <authorList>
            <person name="Calamari Z.T."/>
            <person name="Song A."/>
            <person name="Cohen E."/>
            <person name="Akter M."/>
            <person name="Roy R.D."/>
            <person name="Hallikas O."/>
            <person name="Christensen M.M."/>
            <person name="Li P."/>
            <person name="Marangoni P."/>
            <person name="Jernvall J."/>
            <person name="Klein O.D."/>
        </authorList>
    </citation>
    <scope>NUCLEOTIDE SEQUENCE [LARGE SCALE GENOMIC DNA]</scope>
    <source>
        <strain evidence="2">V071</strain>
    </source>
</reference>
<comment type="caution">
    <text evidence="2">The sequence shown here is derived from an EMBL/GenBank/DDBJ whole genome shotgun (WGS) entry which is preliminary data.</text>
</comment>
<feature type="region of interest" description="Disordered" evidence="1">
    <location>
        <begin position="135"/>
        <end position="155"/>
    </location>
</feature>
<feature type="compositionally biased region" description="Polar residues" evidence="1">
    <location>
        <begin position="190"/>
        <end position="199"/>
    </location>
</feature>
<organism evidence="2 3">
    <name type="scientific">Myodes glareolus</name>
    <name type="common">Bank vole</name>
    <name type="synonym">Clethrionomys glareolus</name>
    <dbReference type="NCBI Taxonomy" id="447135"/>
    <lineage>
        <taxon>Eukaryota</taxon>
        <taxon>Metazoa</taxon>
        <taxon>Chordata</taxon>
        <taxon>Craniata</taxon>
        <taxon>Vertebrata</taxon>
        <taxon>Euteleostomi</taxon>
        <taxon>Mammalia</taxon>
        <taxon>Eutheria</taxon>
        <taxon>Euarchontoglires</taxon>
        <taxon>Glires</taxon>
        <taxon>Rodentia</taxon>
        <taxon>Myomorpha</taxon>
        <taxon>Muroidea</taxon>
        <taxon>Cricetidae</taxon>
        <taxon>Arvicolinae</taxon>
        <taxon>Myodes</taxon>
    </lineage>
</organism>
<evidence type="ECO:0000313" key="3">
    <source>
        <dbReference type="Proteomes" id="UP001488838"/>
    </source>
</evidence>
<accession>A0AAW0H1D2</accession>
<keyword evidence="3" id="KW-1185">Reference proteome</keyword>
<feature type="compositionally biased region" description="Polar residues" evidence="1">
    <location>
        <begin position="232"/>
        <end position="243"/>
    </location>
</feature>
<feature type="compositionally biased region" description="Basic and acidic residues" evidence="1">
    <location>
        <begin position="1"/>
        <end position="12"/>
    </location>
</feature>
<feature type="region of interest" description="Disordered" evidence="1">
    <location>
        <begin position="336"/>
        <end position="385"/>
    </location>
</feature>
<feature type="region of interest" description="Disordered" evidence="1">
    <location>
        <begin position="1"/>
        <end position="22"/>
    </location>
</feature>
<feature type="compositionally biased region" description="Basic and acidic residues" evidence="1">
    <location>
        <begin position="276"/>
        <end position="286"/>
    </location>
</feature>
<feature type="region of interest" description="Disordered" evidence="1">
    <location>
        <begin position="37"/>
        <end position="117"/>
    </location>
</feature>
<feature type="compositionally biased region" description="Basic and acidic residues" evidence="1">
    <location>
        <begin position="373"/>
        <end position="385"/>
    </location>
</feature>
<dbReference type="Proteomes" id="UP001488838">
    <property type="component" value="Unassembled WGS sequence"/>
</dbReference>
<feature type="non-terminal residue" evidence="2">
    <location>
        <position position="1"/>
    </location>
</feature>
<protein>
    <submittedName>
        <fullName evidence="2">Uncharacterized protein</fullName>
    </submittedName>
</protein>
<evidence type="ECO:0000256" key="1">
    <source>
        <dbReference type="SAM" id="MobiDB-lite"/>
    </source>
</evidence>
<gene>
    <name evidence="2" type="ORF">U0070_015675</name>
</gene>